<evidence type="ECO:0000313" key="1">
    <source>
        <dbReference type="EMBL" id="KAF2686168.1"/>
    </source>
</evidence>
<proteinExistence type="predicted"/>
<evidence type="ECO:0000313" key="2">
    <source>
        <dbReference type="Proteomes" id="UP000799291"/>
    </source>
</evidence>
<dbReference type="AlphaFoldDB" id="A0A6G1J6Y9"/>
<dbReference type="Proteomes" id="UP000799291">
    <property type="component" value="Unassembled WGS sequence"/>
</dbReference>
<keyword evidence="2" id="KW-1185">Reference proteome</keyword>
<accession>A0A6G1J6Y9</accession>
<dbReference type="EMBL" id="MU005577">
    <property type="protein sequence ID" value="KAF2686168.1"/>
    <property type="molecule type" value="Genomic_DNA"/>
</dbReference>
<gene>
    <name evidence="1" type="ORF">K458DRAFT_208939</name>
</gene>
<reference evidence="1" key="1">
    <citation type="journal article" date="2020" name="Stud. Mycol.">
        <title>101 Dothideomycetes genomes: a test case for predicting lifestyles and emergence of pathogens.</title>
        <authorList>
            <person name="Haridas S."/>
            <person name="Albert R."/>
            <person name="Binder M."/>
            <person name="Bloem J."/>
            <person name="Labutti K."/>
            <person name="Salamov A."/>
            <person name="Andreopoulos B."/>
            <person name="Baker S."/>
            <person name="Barry K."/>
            <person name="Bills G."/>
            <person name="Bluhm B."/>
            <person name="Cannon C."/>
            <person name="Castanera R."/>
            <person name="Culley D."/>
            <person name="Daum C."/>
            <person name="Ezra D."/>
            <person name="Gonzalez J."/>
            <person name="Henrissat B."/>
            <person name="Kuo A."/>
            <person name="Liang C."/>
            <person name="Lipzen A."/>
            <person name="Lutzoni F."/>
            <person name="Magnuson J."/>
            <person name="Mondo S."/>
            <person name="Nolan M."/>
            <person name="Ohm R."/>
            <person name="Pangilinan J."/>
            <person name="Park H.-J."/>
            <person name="Ramirez L."/>
            <person name="Alfaro M."/>
            <person name="Sun H."/>
            <person name="Tritt A."/>
            <person name="Yoshinaga Y."/>
            <person name="Zwiers L.-H."/>
            <person name="Turgeon B."/>
            <person name="Goodwin S."/>
            <person name="Spatafora J."/>
            <person name="Crous P."/>
            <person name="Grigoriev I."/>
        </authorList>
    </citation>
    <scope>NUCLEOTIDE SEQUENCE</scope>
    <source>
        <strain evidence="1">CBS 122367</strain>
    </source>
</reference>
<evidence type="ECO:0008006" key="3">
    <source>
        <dbReference type="Google" id="ProtNLM"/>
    </source>
</evidence>
<name>A0A6G1J6Y9_9PLEO</name>
<dbReference type="OrthoDB" id="5420958at2759"/>
<sequence length="50" mass="5472">MDRASQALAADLPDGIPDTLAARAAYSNVPRTTVNYRALGRRLREDKARS</sequence>
<organism evidence="1 2">
    <name type="scientific">Lentithecium fluviatile CBS 122367</name>
    <dbReference type="NCBI Taxonomy" id="1168545"/>
    <lineage>
        <taxon>Eukaryota</taxon>
        <taxon>Fungi</taxon>
        <taxon>Dikarya</taxon>
        <taxon>Ascomycota</taxon>
        <taxon>Pezizomycotina</taxon>
        <taxon>Dothideomycetes</taxon>
        <taxon>Pleosporomycetidae</taxon>
        <taxon>Pleosporales</taxon>
        <taxon>Massarineae</taxon>
        <taxon>Lentitheciaceae</taxon>
        <taxon>Lentithecium</taxon>
    </lineage>
</organism>
<protein>
    <recommendedName>
        <fullName evidence="3">HTH psq-type domain-containing protein</fullName>
    </recommendedName>
</protein>